<dbReference type="InterPro" id="IPR036910">
    <property type="entry name" value="HMG_box_dom_sf"/>
</dbReference>
<dbReference type="EMBL" id="BLQM01000410">
    <property type="protein sequence ID" value="GMH88293.1"/>
    <property type="molecule type" value="Genomic_DNA"/>
</dbReference>
<gene>
    <name evidence="2" type="ORF">TL16_g11113</name>
</gene>
<dbReference type="Proteomes" id="UP001162640">
    <property type="component" value="Unassembled WGS sequence"/>
</dbReference>
<accession>A0A9W7EQX5</accession>
<evidence type="ECO:0000313" key="3">
    <source>
        <dbReference type="Proteomes" id="UP001162640"/>
    </source>
</evidence>
<organism evidence="2 3">
    <name type="scientific">Triparma laevis f. inornata</name>
    <dbReference type="NCBI Taxonomy" id="1714386"/>
    <lineage>
        <taxon>Eukaryota</taxon>
        <taxon>Sar</taxon>
        <taxon>Stramenopiles</taxon>
        <taxon>Ochrophyta</taxon>
        <taxon>Bolidophyceae</taxon>
        <taxon>Parmales</taxon>
        <taxon>Triparmaceae</taxon>
        <taxon>Triparma</taxon>
    </lineage>
</organism>
<feature type="region of interest" description="Disordered" evidence="1">
    <location>
        <begin position="66"/>
        <end position="138"/>
    </location>
</feature>
<feature type="compositionally biased region" description="Low complexity" evidence="1">
    <location>
        <begin position="66"/>
        <end position="84"/>
    </location>
</feature>
<dbReference type="SUPFAM" id="SSF47095">
    <property type="entry name" value="HMG-box"/>
    <property type="match status" value="1"/>
</dbReference>
<protein>
    <submittedName>
        <fullName evidence="2">Uncharacterized protein</fullName>
    </submittedName>
</protein>
<comment type="caution">
    <text evidence="2">The sequence shown here is derived from an EMBL/GenBank/DDBJ whole genome shotgun (WGS) entry which is preliminary data.</text>
</comment>
<name>A0A9W7EQX5_9STRA</name>
<dbReference type="AlphaFoldDB" id="A0A9W7EQX5"/>
<dbReference type="Gene3D" id="1.10.30.10">
    <property type="entry name" value="High mobility group box domain"/>
    <property type="match status" value="1"/>
</dbReference>
<reference evidence="3" key="1">
    <citation type="journal article" date="2023" name="Commun. Biol.">
        <title>Genome analysis of Parmales, the sister group of diatoms, reveals the evolutionary specialization of diatoms from phago-mixotrophs to photoautotrophs.</title>
        <authorList>
            <person name="Ban H."/>
            <person name="Sato S."/>
            <person name="Yoshikawa S."/>
            <person name="Yamada K."/>
            <person name="Nakamura Y."/>
            <person name="Ichinomiya M."/>
            <person name="Sato N."/>
            <person name="Blanc-Mathieu R."/>
            <person name="Endo H."/>
            <person name="Kuwata A."/>
            <person name="Ogata H."/>
        </authorList>
    </citation>
    <scope>NUCLEOTIDE SEQUENCE [LARGE SCALE GENOMIC DNA]</scope>
</reference>
<evidence type="ECO:0000256" key="1">
    <source>
        <dbReference type="SAM" id="MobiDB-lite"/>
    </source>
</evidence>
<feature type="compositionally biased region" description="Basic and acidic residues" evidence="1">
    <location>
        <begin position="120"/>
        <end position="129"/>
    </location>
</feature>
<sequence>MLSSYRSLLSLSPSSSIQSWKLITETEKKPLVELALLDKKRYDIEMIKWRALSLKVDAKKSKIDTSPITMSTTTSSTSSLPSQTYPWTRRTPSNRPASAPPIPKQVDDSTLTLFGKSFRRVSESPDTKGLELGNMNLE</sequence>
<proteinExistence type="predicted"/>
<evidence type="ECO:0000313" key="2">
    <source>
        <dbReference type="EMBL" id="GMH88293.1"/>
    </source>
</evidence>